<name>A0A8H3TPE9_9TREE</name>
<dbReference type="Proteomes" id="UP000620104">
    <property type="component" value="Unassembled WGS sequence"/>
</dbReference>
<keyword evidence="1" id="KW-0479">Metal-binding</keyword>
<dbReference type="AlphaFoldDB" id="A0A8H3TPE9"/>
<reference evidence="3" key="1">
    <citation type="submission" date="2020-07" db="EMBL/GenBank/DDBJ databases">
        <title>Draft Genome Sequence of a Deep-Sea Yeast, Naganishia (Cryptococcus) liquefaciens strain N6.</title>
        <authorList>
            <person name="Han Y.W."/>
            <person name="Kajitani R."/>
            <person name="Morimoto H."/>
            <person name="Parhat M."/>
            <person name="Tsubouchi H."/>
            <person name="Bakenova O."/>
            <person name="Ogata M."/>
            <person name="Argunhan B."/>
            <person name="Aoki R."/>
            <person name="Kajiwara S."/>
            <person name="Itoh T."/>
            <person name="Iwasaki H."/>
        </authorList>
    </citation>
    <scope>NUCLEOTIDE SEQUENCE</scope>
    <source>
        <strain evidence="3">N6</strain>
    </source>
</reference>
<keyword evidence="1" id="KW-0863">Zinc-finger</keyword>
<sequence length="217" mass="24724">MDLAKDCHFGEREGRVPALEPEETLPAWPYLDTDNAYRCPGCSKCYVKLKSVQRHFQKIHGKTTRVHFDKVKCQELFKGIGRDGVWVPVDEGEVESERGAGGEVAVIAQNLQMQLAQHLQSAFTVNWTAKDAWPYLKAVPWHTVVEANQDRYELEELRRMVSIPKLNSEGARNCFPAQLAVFVERWVLSLETEVRQADYRLKQLLGSDSGEYVAAFL</sequence>
<evidence type="ECO:0000259" key="2">
    <source>
        <dbReference type="PROSITE" id="PS50157"/>
    </source>
</evidence>
<keyword evidence="4" id="KW-1185">Reference proteome</keyword>
<organism evidence="3 4">
    <name type="scientific">Naganishia liquefaciens</name>
    <dbReference type="NCBI Taxonomy" id="104408"/>
    <lineage>
        <taxon>Eukaryota</taxon>
        <taxon>Fungi</taxon>
        <taxon>Dikarya</taxon>
        <taxon>Basidiomycota</taxon>
        <taxon>Agaricomycotina</taxon>
        <taxon>Tremellomycetes</taxon>
        <taxon>Filobasidiales</taxon>
        <taxon>Filobasidiaceae</taxon>
        <taxon>Naganishia</taxon>
    </lineage>
</organism>
<feature type="domain" description="C2H2-type" evidence="2">
    <location>
        <begin position="37"/>
        <end position="60"/>
    </location>
</feature>
<dbReference type="PROSITE" id="PS50157">
    <property type="entry name" value="ZINC_FINGER_C2H2_2"/>
    <property type="match status" value="1"/>
</dbReference>
<dbReference type="InterPro" id="IPR013087">
    <property type="entry name" value="Znf_C2H2_type"/>
</dbReference>
<evidence type="ECO:0000256" key="1">
    <source>
        <dbReference type="PROSITE-ProRule" id="PRU00042"/>
    </source>
</evidence>
<accession>A0A8H3TPE9</accession>
<protein>
    <recommendedName>
        <fullName evidence="2">C2H2-type domain-containing protein</fullName>
    </recommendedName>
</protein>
<proteinExistence type="predicted"/>
<comment type="caution">
    <text evidence="3">The sequence shown here is derived from an EMBL/GenBank/DDBJ whole genome shotgun (WGS) entry which is preliminary data.</text>
</comment>
<dbReference type="PROSITE" id="PS00028">
    <property type="entry name" value="ZINC_FINGER_C2H2_1"/>
    <property type="match status" value="1"/>
</dbReference>
<gene>
    <name evidence="3" type="ORF">NliqN6_0915</name>
</gene>
<evidence type="ECO:0000313" key="3">
    <source>
        <dbReference type="EMBL" id="GHJ84513.1"/>
    </source>
</evidence>
<dbReference type="EMBL" id="BLZA01000007">
    <property type="protein sequence ID" value="GHJ84513.1"/>
    <property type="molecule type" value="Genomic_DNA"/>
</dbReference>
<keyword evidence="1" id="KW-0862">Zinc</keyword>
<dbReference type="GO" id="GO:0008270">
    <property type="term" value="F:zinc ion binding"/>
    <property type="evidence" value="ECO:0007669"/>
    <property type="project" value="UniProtKB-KW"/>
</dbReference>
<evidence type="ECO:0000313" key="4">
    <source>
        <dbReference type="Proteomes" id="UP000620104"/>
    </source>
</evidence>
<dbReference type="OrthoDB" id="10500799at2759"/>